<dbReference type="SUPFAM" id="SSF50630">
    <property type="entry name" value="Acid proteases"/>
    <property type="match status" value="1"/>
</dbReference>
<feature type="domain" description="Retropepsins" evidence="2">
    <location>
        <begin position="141"/>
        <end position="214"/>
    </location>
</feature>
<dbReference type="InterPro" id="IPR018061">
    <property type="entry name" value="Retropepsins"/>
</dbReference>
<dbReference type="Proteomes" id="UP000269221">
    <property type="component" value="Unassembled WGS sequence"/>
</dbReference>
<evidence type="ECO:0000313" key="3">
    <source>
        <dbReference type="EMBL" id="RMC19551.1"/>
    </source>
</evidence>
<reference evidence="3 4" key="1">
    <citation type="submission" date="2018-07" db="EMBL/GenBank/DDBJ databases">
        <title>A high quality draft genome assembly of the barn swallow (H. rustica rustica).</title>
        <authorList>
            <person name="Formenti G."/>
            <person name="Chiara M."/>
            <person name="Poveda L."/>
            <person name="Francoijs K.-J."/>
            <person name="Bonisoli-Alquati A."/>
            <person name="Canova L."/>
            <person name="Gianfranceschi L."/>
            <person name="Horner D.S."/>
            <person name="Saino N."/>
        </authorList>
    </citation>
    <scope>NUCLEOTIDE SEQUENCE [LARGE SCALE GENOMIC DNA]</scope>
    <source>
        <strain evidence="3">Chelidonia</strain>
        <tissue evidence="3">Blood</tissue>
    </source>
</reference>
<dbReference type="AlphaFoldDB" id="A0A3M0L3F3"/>
<proteinExistence type="predicted"/>
<dbReference type="InterPro" id="IPR043502">
    <property type="entry name" value="DNA/RNA_pol_sf"/>
</dbReference>
<dbReference type="EMBL" id="QRBI01000094">
    <property type="protein sequence ID" value="RMC19551.1"/>
    <property type="molecule type" value="Genomic_DNA"/>
</dbReference>
<dbReference type="Gene3D" id="3.10.10.10">
    <property type="entry name" value="HIV Type 1 Reverse Transcriptase, subunit A, domain 1"/>
    <property type="match status" value="1"/>
</dbReference>
<dbReference type="PROSITE" id="PS00141">
    <property type="entry name" value="ASP_PROTEASE"/>
    <property type="match status" value="1"/>
</dbReference>
<dbReference type="Pfam" id="PF00077">
    <property type="entry name" value="RVP"/>
    <property type="match status" value="1"/>
</dbReference>
<dbReference type="InterPro" id="IPR021109">
    <property type="entry name" value="Peptidase_aspartic_dom_sf"/>
</dbReference>
<dbReference type="InterPro" id="IPR043128">
    <property type="entry name" value="Rev_trsase/Diguanyl_cyclase"/>
</dbReference>
<gene>
    <name evidence="3" type="ORF">DUI87_03109</name>
</gene>
<keyword evidence="4" id="KW-1185">Reference proteome</keyword>
<dbReference type="Gene3D" id="3.30.70.270">
    <property type="match status" value="1"/>
</dbReference>
<dbReference type="InterPro" id="IPR001969">
    <property type="entry name" value="Aspartic_peptidase_AS"/>
</dbReference>
<dbReference type="GO" id="GO:0006508">
    <property type="term" value="P:proteolysis"/>
    <property type="evidence" value="ECO:0007669"/>
    <property type="project" value="InterPro"/>
</dbReference>
<evidence type="ECO:0000259" key="2">
    <source>
        <dbReference type="Pfam" id="PF00077"/>
    </source>
</evidence>
<evidence type="ECO:0000313" key="4">
    <source>
        <dbReference type="Proteomes" id="UP000269221"/>
    </source>
</evidence>
<organism evidence="3 4">
    <name type="scientific">Hirundo rustica rustica</name>
    <dbReference type="NCBI Taxonomy" id="333673"/>
    <lineage>
        <taxon>Eukaryota</taxon>
        <taxon>Metazoa</taxon>
        <taxon>Chordata</taxon>
        <taxon>Craniata</taxon>
        <taxon>Vertebrata</taxon>
        <taxon>Euteleostomi</taxon>
        <taxon>Archelosauria</taxon>
        <taxon>Archosauria</taxon>
        <taxon>Dinosauria</taxon>
        <taxon>Saurischia</taxon>
        <taxon>Theropoda</taxon>
        <taxon>Coelurosauria</taxon>
        <taxon>Aves</taxon>
        <taxon>Neognathae</taxon>
        <taxon>Neoaves</taxon>
        <taxon>Telluraves</taxon>
        <taxon>Australaves</taxon>
        <taxon>Passeriformes</taxon>
        <taxon>Sylvioidea</taxon>
        <taxon>Hirundinidae</taxon>
        <taxon>Hirundo</taxon>
    </lineage>
</organism>
<sequence length="291" mass="32404">MPHFGVNFLLILTEDPKMPGNPDLVPCTSMMWQKLVRLGPQEYASALAMKKWGDGDGTVLDMAKKLQAYADAVHGPTYARISAVETCLSERRQKIDDKMEDNHKRLRKEIKGDLLQISAVQTRGSPEKTVWIRWPGTSEPQKYEALVDTGAQCTLIPLRHVGAESVSIAGVTGESQDLTLVEAEESLTGNEQKKHPIVTGPEAPCILGIDFLQSSLLRHHYRALNEVTQPLSTAAPDMMELQYELKSKASKWYATTDIANAFFSIPLSAECRPQIAFTWRGMQYTCVMVLI</sequence>
<accession>A0A3M0L3F3</accession>
<keyword evidence="1" id="KW-0378">Hydrolase</keyword>
<dbReference type="SUPFAM" id="SSF56672">
    <property type="entry name" value="DNA/RNA polymerases"/>
    <property type="match status" value="1"/>
</dbReference>
<name>A0A3M0L3F3_HIRRU</name>
<dbReference type="Gene3D" id="2.40.70.10">
    <property type="entry name" value="Acid Proteases"/>
    <property type="match status" value="1"/>
</dbReference>
<evidence type="ECO:0000256" key="1">
    <source>
        <dbReference type="ARBA" id="ARBA00022801"/>
    </source>
</evidence>
<comment type="caution">
    <text evidence="3">The sequence shown here is derived from an EMBL/GenBank/DDBJ whole genome shotgun (WGS) entry which is preliminary data.</text>
</comment>
<dbReference type="GO" id="GO:0004190">
    <property type="term" value="F:aspartic-type endopeptidase activity"/>
    <property type="evidence" value="ECO:0007669"/>
    <property type="project" value="InterPro"/>
</dbReference>
<protein>
    <recommendedName>
        <fullName evidence="2">Retropepsins domain-containing protein</fullName>
    </recommendedName>
</protein>